<dbReference type="InterPro" id="IPR041320">
    <property type="entry name" value="CxC1"/>
</dbReference>
<dbReference type="Pfam" id="PF18802">
    <property type="entry name" value="CxC1"/>
    <property type="match status" value="1"/>
</dbReference>
<name>A0A9P3PW23_LYOSH</name>
<protein>
    <recommendedName>
        <fullName evidence="5">Ubiquitin-like protease family profile domain-containing protein</fullName>
    </recommendedName>
</protein>
<comment type="caution">
    <text evidence="6">The sequence shown here is derived from an EMBL/GenBank/DDBJ whole genome shotgun (WGS) entry which is preliminary data.</text>
</comment>
<feature type="compositionally biased region" description="Basic and acidic residues" evidence="4">
    <location>
        <begin position="49"/>
        <end position="58"/>
    </location>
</feature>
<feature type="domain" description="Ubiquitin-like protease family profile" evidence="5">
    <location>
        <begin position="1135"/>
        <end position="1315"/>
    </location>
</feature>
<feature type="compositionally biased region" description="Basic and acidic residues" evidence="4">
    <location>
        <begin position="1074"/>
        <end position="1085"/>
    </location>
</feature>
<dbReference type="Proteomes" id="UP001063166">
    <property type="component" value="Unassembled WGS sequence"/>
</dbReference>
<feature type="region of interest" description="Disordered" evidence="4">
    <location>
        <begin position="47"/>
        <end position="119"/>
    </location>
</feature>
<dbReference type="GO" id="GO:0019783">
    <property type="term" value="F:ubiquitin-like protein peptidase activity"/>
    <property type="evidence" value="ECO:0007669"/>
    <property type="project" value="UniProtKB-ARBA"/>
</dbReference>
<dbReference type="Pfam" id="PF02902">
    <property type="entry name" value="Peptidase_C48"/>
    <property type="match status" value="1"/>
</dbReference>
<keyword evidence="3" id="KW-0378">Hydrolase</keyword>
<dbReference type="SUPFAM" id="SSF54001">
    <property type="entry name" value="Cysteine proteinases"/>
    <property type="match status" value="1"/>
</dbReference>
<dbReference type="EMBL" id="BRPK01000012">
    <property type="protein sequence ID" value="GLB42554.1"/>
    <property type="molecule type" value="Genomic_DNA"/>
</dbReference>
<evidence type="ECO:0000259" key="5">
    <source>
        <dbReference type="PROSITE" id="PS50600"/>
    </source>
</evidence>
<keyword evidence="2" id="KW-0645">Protease</keyword>
<feature type="compositionally biased region" description="Pro residues" evidence="4">
    <location>
        <begin position="333"/>
        <end position="344"/>
    </location>
</feature>
<dbReference type="InterPro" id="IPR038765">
    <property type="entry name" value="Papain-like_cys_pep_sf"/>
</dbReference>
<evidence type="ECO:0000256" key="2">
    <source>
        <dbReference type="ARBA" id="ARBA00022670"/>
    </source>
</evidence>
<feature type="compositionally biased region" description="Pro residues" evidence="4">
    <location>
        <begin position="354"/>
        <end position="373"/>
    </location>
</feature>
<dbReference type="GO" id="GO:0008234">
    <property type="term" value="F:cysteine-type peptidase activity"/>
    <property type="evidence" value="ECO:0007669"/>
    <property type="project" value="InterPro"/>
</dbReference>
<feature type="compositionally biased region" description="Low complexity" evidence="4">
    <location>
        <begin position="98"/>
        <end position="112"/>
    </location>
</feature>
<evidence type="ECO:0000313" key="6">
    <source>
        <dbReference type="EMBL" id="GLB42554.1"/>
    </source>
</evidence>
<reference evidence="6" key="1">
    <citation type="submission" date="2022-07" db="EMBL/GenBank/DDBJ databases">
        <title>The genome of Lyophyllum shimeji provides insight into the initial evolution of ectomycorrhizal fungal genome.</title>
        <authorList>
            <person name="Kobayashi Y."/>
            <person name="Shibata T."/>
            <person name="Hirakawa H."/>
            <person name="Shigenobu S."/>
            <person name="Nishiyama T."/>
            <person name="Yamada A."/>
            <person name="Hasebe M."/>
            <person name="Kawaguchi M."/>
        </authorList>
    </citation>
    <scope>NUCLEOTIDE SEQUENCE</scope>
    <source>
        <strain evidence="6">AT787</strain>
    </source>
</reference>
<gene>
    <name evidence="6" type="ORF">LshimejAT787_1200030</name>
</gene>
<feature type="region of interest" description="Disordered" evidence="4">
    <location>
        <begin position="1066"/>
        <end position="1085"/>
    </location>
</feature>
<dbReference type="InterPro" id="IPR003653">
    <property type="entry name" value="Peptidase_C48_C"/>
</dbReference>
<dbReference type="PANTHER" id="PTHR33096">
    <property type="entry name" value="CXC2 DOMAIN-CONTAINING PROTEIN"/>
    <property type="match status" value="1"/>
</dbReference>
<evidence type="ECO:0000256" key="1">
    <source>
        <dbReference type="ARBA" id="ARBA00005234"/>
    </source>
</evidence>
<dbReference type="OrthoDB" id="3253684at2759"/>
<keyword evidence="7" id="KW-1185">Reference proteome</keyword>
<evidence type="ECO:0000313" key="7">
    <source>
        <dbReference type="Proteomes" id="UP001063166"/>
    </source>
</evidence>
<dbReference type="GO" id="GO:0006508">
    <property type="term" value="P:proteolysis"/>
    <property type="evidence" value="ECO:0007669"/>
    <property type="project" value="UniProtKB-KW"/>
</dbReference>
<dbReference type="PANTHER" id="PTHR33096:SF1">
    <property type="entry name" value="CXC1-LIKE CYSTEINE CLUSTER ASSOCIATED WITH KDZ TRANSPOSASES DOMAIN-CONTAINING PROTEIN"/>
    <property type="match status" value="1"/>
</dbReference>
<feature type="compositionally biased region" description="Polar residues" evidence="4">
    <location>
        <begin position="304"/>
        <end position="319"/>
    </location>
</feature>
<organism evidence="6 7">
    <name type="scientific">Lyophyllum shimeji</name>
    <name type="common">Hon-shimeji</name>
    <name type="synonym">Tricholoma shimeji</name>
    <dbReference type="NCBI Taxonomy" id="47721"/>
    <lineage>
        <taxon>Eukaryota</taxon>
        <taxon>Fungi</taxon>
        <taxon>Dikarya</taxon>
        <taxon>Basidiomycota</taxon>
        <taxon>Agaricomycotina</taxon>
        <taxon>Agaricomycetes</taxon>
        <taxon>Agaricomycetidae</taxon>
        <taxon>Agaricales</taxon>
        <taxon>Tricholomatineae</taxon>
        <taxon>Lyophyllaceae</taxon>
        <taxon>Lyophyllum</taxon>
    </lineage>
</organism>
<dbReference type="PROSITE" id="PS50600">
    <property type="entry name" value="ULP_PROTEASE"/>
    <property type="match status" value="1"/>
</dbReference>
<feature type="region of interest" description="Disordered" evidence="4">
    <location>
        <begin position="1"/>
        <end position="27"/>
    </location>
</feature>
<evidence type="ECO:0000256" key="3">
    <source>
        <dbReference type="ARBA" id="ARBA00022801"/>
    </source>
</evidence>
<dbReference type="Gene3D" id="3.40.395.10">
    <property type="entry name" value="Adenoviral Proteinase, Chain A"/>
    <property type="match status" value="1"/>
</dbReference>
<sequence>MPLSQQPTRDQQKYAPGMGVPFASPIKRRKPADFDRVALLGHFNKKRRLGEELRERQARAHNQTVPDVKPSLAAASPTPLTLDDSDGVFVPEPPPSEPTTETCTTDELTPTPRRTKPDKDANSFYNGWARVLPGLVEPYLAYETATVGAIPPCTVSEDLRPKCACKCTVKSHVVLCLFPTYFEKLEAQSCKCESLPQVLISRGLFPTAPKKPTMAVSVHLLDLFQALFERSCDAVNALASALKTFYRRRGYAMLDKKTGGFVQDAFRRPLGSAIQWYDNLQVRIERQLEEALVAADTSVRHKSTTSSESHPQLASTLNEPQAPPLTSHAAPSDPQPSPTAPPLPVEHEKTTIPPSHPGPARAPSPQKSPPEAPLSPGQCARILQKRCPACFGGVQFGRSFDQGGDIHVCTDGNFSHRHLTDAGDCPKFYDAEYFLSKEQVDSVGVRIDQARKKRVKTRTAHVPDEAIDECQSSHLAGSGSNSKTNMETFDDGGVMALVCRHDIPLFLANIDTPGEQQKYGIALIEHLFNHLPENATVAVIYDVACVLDRSLDLYDLLPDSITERLMLATSAMHAYVHQWACQLVYNPRLRVGLGLTDGEGVERLWSRLRKLIGVTRSSSRQKRLWMLDRQAGAIGQDLQENLGDWIRCRLKAVGHRDSEAQRVLAKCSLSLDELREQWRLQREAQLSIRAHHPVKLKKHLNSLLNLQGELYSMDKSIEATRMDVSTDASPQAAVKFLEKVERAHEITKETVEALYAALDVHESFPELEGVDLDFVRTLLMARDLKINIRKRAVGSFFEWDRLDQATGGRHQALGTKLHQATRAAIKKRTPALINSINKFNTYCATLDRLHKPEWGIPIPEPLPTLLGELREDALLMQDVWITRTPGKLPRWLEDSKVRDGIRAMLKTDRCLEERRRLGMEADNLCRWFGHELTAIERALVTASSLSCHAASSLPSANSIQDYSIALRLQQRKETLLRLKPRWCSPLASAARFDSHVQLAAGIALSAVSPVHAPPISFTWITPILVTLAIEQEEDVSHAATPHDPPRLDPVDDQSGANEALLADLLVNETEEDEGGRPSRGEECEKRESSPVDVLWALPEVRRVDTGLLQRLRFQTFDEFKPLSQRRFLHLATERTFFEATDLDIMANPRRLLNDICLNGIASLLHGLFSQPSDPAEPHSTQCALFTTFHLPMIRYHAVDSEIWRRTSRTEFWRKRIWILPIHRKRPALHWVLCCVSLDTRELFLFDSFACPDPWMDEIPEIMRLIERLVMVANRKGYELHVVTDEGWTARPMVVEAQQTNGTDCGLWVLATIAAWLRGFHATGVSEGDMEELRRLLLRHLLVLPIS</sequence>
<dbReference type="InterPro" id="IPR040521">
    <property type="entry name" value="KDZ"/>
</dbReference>
<evidence type="ECO:0000256" key="4">
    <source>
        <dbReference type="SAM" id="MobiDB-lite"/>
    </source>
</evidence>
<proteinExistence type="inferred from homology"/>
<dbReference type="Pfam" id="PF18758">
    <property type="entry name" value="KDZ"/>
    <property type="match status" value="1"/>
</dbReference>
<comment type="similarity">
    <text evidence="1">Belongs to the peptidase C48 family.</text>
</comment>
<accession>A0A9P3PW23</accession>
<feature type="region of interest" description="Disordered" evidence="4">
    <location>
        <begin position="296"/>
        <end position="377"/>
    </location>
</feature>